<dbReference type="EMBL" id="VOBQ01000002">
    <property type="protein sequence ID" value="TWO72941.1"/>
    <property type="molecule type" value="Genomic_DNA"/>
</dbReference>
<evidence type="ECO:0000313" key="2">
    <source>
        <dbReference type="EMBL" id="TWO72941.1"/>
    </source>
</evidence>
<name>A0A562ZX27_9BURK</name>
<accession>A0A562ZX27</accession>
<dbReference type="InterPro" id="IPR036390">
    <property type="entry name" value="WH_DNA-bd_sf"/>
</dbReference>
<dbReference type="AlphaFoldDB" id="A0A562ZX27"/>
<proteinExistence type="predicted"/>
<protein>
    <submittedName>
        <fullName evidence="2">LysR family transcriptional regulator</fullName>
    </submittedName>
</protein>
<dbReference type="InterPro" id="IPR036388">
    <property type="entry name" value="WH-like_DNA-bd_sf"/>
</dbReference>
<organism evidence="2 3">
    <name type="scientific">Caenimonas sedimenti</name>
    <dbReference type="NCBI Taxonomy" id="2596921"/>
    <lineage>
        <taxon>Bacteria</taxon>
        <taxon>Pseudomonadati</taxon>
        <taxon>Pseudomonadota</taxon>
        <taxon>Betaproteobacteria</taxon>
        <taxon>Burkholderiales</taxon>
        <taxon>Comamonadaceae</taxon>
        <taxon>Caenimonas</taxon>
    </lineage>
</organism>
<comment type="caution">
    <text evidence="2">The sequence shown here is derived from an EMBL/GenBank/DDBJ whole genome shotgun (WGS) entry which is preliminary data.</text>
</comment>
<dbReference type="SUPFAM" id="SSF46785">
    <property type="entry name" value="Winged helix' DNA-binding domain"/>
    <property type="match status" value="1"/>
</dbReference>
<sequence>MRARAVSRIKGLLDLNLLRLLVTLQATGSVDAAARRLEISSHSARGGLAELRAYFGDRLFVGPTFETTQVGRQVCAVAHQSLEVLDAGMKAVVALPATPASFALRTRRQALLATGSISGGQAN</sequence>
<dbReference type="Pfam" id="PF00126">
    <property type="entry name" value="HTH_1"/>
    <property type="match status" value="1"/>
</dbReference>
<reference evidence="2 3" key="1">
    <citation type="submission" date="2019-07" db="EMBL/GenBank/DDBJ databases">
        <title>Caenimonas sedimenti sp. nov., isolated from activated sludge.</title>
        <authorList>
            <person name="Xu J."/>
        </authorList>
    </citation>
    <scope>NUCLEOTIDE SEQUENCE [LARGE SCALE GENOMIC DNA]</scope>
    <source>
        <strain evidence="2 3">HX-9-20</strain>
    </source>
</reference>
<dbReference type="Gene3D" id="1.10.10.10">
    <property type="entry name" value="Winged helix-like DNA-binding domain superfamily/Winged helix DNA-binding domain"/>
    <property type="match status" value="1"/>
</dbReference>
<keyword evidence="3" id="KW-1185">Reference proteome</keyword>
<dbReference type="GO" id="GO:0003700">
    <property type="term" value="F:DNA-binding transcription factor activity"/>
    <property type="evidence" value="ECO:0007669"/>
    <property type="project" value="InterPro"/>
</dbReference>
<gene>
    <name evidence="2" type="ORF">FN976_01470</name>
</gene>
<evidence type="ECO:0000259" key="1">
    <source>
        <dbReference type="PROSITE" id="PS50931"/>
    </source>
</evidence>
<dbReference type="InterPro" id="IPR000847">
    <property type="entry name" value="LysR_HTH_N"/>
</dbReference>
<dbReference type="Proteomes" id="UP000318199">
    <property type="component" value="Unassembled WGS sequence"/>
</dbReference>
<dbReference type="PROSITE" id="PS50931">
    <property type="entry name" value="HTH_LYSR"/>
    <property type="match status" value="1"/>
</dbReference>
<feature type="domain" description="HTH lysR-type" evidence="1">
    <location>
        <begin position="13"/>
        <end position="61"/>
    </location>
</feature>
<evidence type="ECO:0000313" key="3">
    <source>
        <dbReference type="Proteomes" id="UP000318199"/>
    </source>
</evidence>